<evidence type="ECO:0000313" key="2">
    <source>
        <dbReference type="EMBL" id="GAG98987.1"/>
    </source>
</evidence>
<dbReference type="SUPFAM" id="SSF52172">
    <property type="entry name" value="CheY-like"/>
    <property type="match status" value="1"/>
</dbReference>
<dbReference type="Pfam" id="PF00072">
    <property type="entry name" value="Response_reg"/>
    <property type="match status" value="1"/>
</dbReference>
<dbReference type="EMBL" id="BART01023971">
    <property type="protein sequence ID" value="GAG98987.1"/>
    <property type="molecule type" value="Genomic_DNA"/>
</dbReference>
<dbReference type="PROSITE" id="PS50110">
    <property type="entry name" value="RESPONSE_REGULATORY"/>
    <property type="match status" value="1"/>
</dbReference>
<dbReference type="InterPro" id="IPR052893">
    <property type="entry name" value="TCS_response_regulator"/>
</dbReference>
<dbReference type="InterPro" id="IPR011006">
    <property type="entry name" value="CheY-like_superfamily"/>
</dbReference>
<dbReference type="InterPro" id="IPR001789">
    <property type="entry name" value="Sig_transdc_resp-reg_receiver"/>
</dbReference>
<dbReference type="PANTHER" id="PTHR44520:SF2">
    <property type="entry name" value="RESPONSE REGULATOR RCP1"/>
    <property type="match status" value="1"/>
</dbReference>
<gene>
    <name evidence="2" type="ORF">S01H4_43446</name>
</gene>
<dbReference type="SMART" id="SM00448">
    <property type="entry name" value="REC"/>
    <property type="match status" value="1"/>
</dbReference>
<dbReference type="GO" id="GO:0000160">
    <property type="term" value="P:phosphorelay signal transduction system"/>
    <property type="evidence" value="ECO:0007669"/>
    <property type="project" value="InterPro"/>
</dbReference>
<comment type="caution">
    <text evidence="2">The sequence shown here is derived from an EMBL/GenBank/DDBJ whole genome shotgun (WGS) entry which is preliminary data.</text>
</comment>
<feature type="non-terminal residue" evidence="2">
    <location>
        <position position="136"/>
    </location>
</feature>
<reference evidence="2" key="1">
    <citation type="journal article" date="2014" name="Front. Microbiol.">
        <title>High frequency of phylogenetically diverse reductive dehalogenase-homologous genes in deep subseafloor sedimentary metagenomes.</title>
        <authorList>
            <person name="Kawai M."/>
            <person name="Futagami T."/>
            <person name="Toyoda A."/>
            <person name="Takaki Y."/>
            <person name="Nishi S."/>
            <person name="Hori S."/>
            <person name="Arai W."/>
            <person name="Tsubouchi T."/>
            <person name="Morono Y."/>
            <person name="Uchiyama I."/>
            <person name="Ito T."/>
            <person name="Fujiyama A."/>
            <person name="Inagaki F."/>
            <person name="Takami H."/>
        </authorList>
    </citation>
    <scope>NUCLEOTIDE SEQUENCE</scope>
    <source>
        <strain evidence="2">Expedition CK06-06</strain>
    </source>
</reference>
<proteinExistence type="predicted"/>
<protein>
    <recommendedName>
        <fullName evidence="1">Response regulatory domain-containing protein</fullName>
    </recommendedName>
</protein>
<dbReference type="Gene3D" id="3.40.50.2300">
    <property type="match status" value="1"/>
</dbReference>
<evidence type="ECO:0000259" key="1">
    <source>
        <dbReference type="PROSITE" id="PS50110"/>
    </source>
</evidence>
<dbReference type="PANTHER" id="PTHR44520">
    <property type="entry name" value="RESPONSE REGULATOR RCP1-RELATED"/>
    <property type="match status" value="1"/>
</dbReference>
<sequence length="136" mass="15327">MRNSKPILLVEDDCVDAMTVRQAFEELKVTNPLVSSMNGEEALKCLRSEGNEKPCIILLDLNMPKMNGIEFLKVVKADDVLKKIPVVVLTTSNEEQDVVESFKFGVAGYMVKAADYKKFVEAIRIIDLYWTLSELP</sequence>
<name>X1D1M6_9ZZZZ</name>
<dbReference type="CDD" id="cd17557">
    <property type="entry name" value="REC_Rcp-like"/>
    <property type="match status" value="1"/>
</dbReference>
<feature type="domain" description="Response regulatory" evidence="1">
    <location>
        <begin position="6"/>
        <end position="127"/>
    </location>
</feature>
<accession>X1D1M6</accession>
<organism evidence="2">
    <name type="scientific">marine sediment metagenome</name>
    <dbReference type="NCBI Taxonomy" id="412755"/>
    <lineage>
        <taxon>unclassified sequences</taxon>
        <taxon>metagenomes</taxon>
        <taxon>ecological metagenomes</taxon>
    </lineage>
</organism>
<dbReference type="AlphaFoldDB" id="X1D1M6"/>